<dbReference type="Proteomes" id="UP001565200">
    <property type="component" value="Unassembled WGS sequence"/>
</dbReference>
<keyword evidence="3" id="KW-1185">Reference proteome</keyword>
<accession>A0ABV4CSI5</accession>
<sequence length="377" mass="43215">MILFFCIPDEVEYDGESYFSNPISVMLNRYARSDDKVICVAPVKRVDKGSSDKICNGSVEFQFIDKMNSFNSLLNWNVFKTRLNTIIEKCDACIIHVHSSFVSNLAFEIAHQQHKPILTVVCGCPWDALWNYSLKGKLLAPFAYLWLKRVQQRAQYSIYVTSEFLQNRYPTCGQQINCSNVELNTSQIDLATRYITILSGRRFRIATVAAVDVKYKGQQYIIKALKKLRDKGIELEYYIVGSGNPSYLKRLTKKYQVEDLVFFTGPIKHSEIFQFLDDIDIYAQPSKQEGLPRAVIEAMSRGCLCIGSKIAGIPELIEPEFLFRAGNISQIVDILKNIDNNVLKEQARKNVIKAQQYSKSVLDERRSSFLNEFKNDI</sequence>
<protein>
    <submittedName>
        <fullName evidence="2">Glycosyltransferase family 4 protein</fullName>
        <ecNumber evidence="2">2.4.-.-</ecNumber>
    </submittedName>
</protein>
<evidence type="ECO:0000313" key="3">
    <source>
        <dbReference type="Proteomes" id="UP001565200"/>
    </source>
</evidence>
<dbReference type="Gene3D" id="3.40.50.2000">
    <property type="entry name" value="Glycogen Phosphorylase B"/>
    <property type="match status" value="2"/>
</dbReference>
<name>A0ABV4CSI5_9BACT</name>
<dbReference type="RefSeq" id="WP_369863146.1">
    <property type="nucleotide sequence ID" value="NZ_JBCLPP010000003.1"/>
</dbReference>
<dbReference type="InterPro" id="IPR001296">
    <property type="entry name" value="Glyco_trans_1"/>
</dbReference>
<keyword evidence="2" id="KW-0328">Glycosyltransferase</keyword>
<dbReference type="GO" id="GO:0016757">
    <property type="term" value="F:glycosyltransferase activity"/>
    <property type="evidence" value="ECO:0007669"/>
    <property type="project" value="UniProtKB-KW"/>
</dbReference>
<gene>
    <name evidence="2" type="ORF">AAK873_01825</name>
</gene>
<dbReference type="EC" id="2.4.-.-" evidence="2"/>
<dbReference type="EMBL" id="JBCLPP010000003">
    <property type="protein sequence ID" value="MEY8244354.1"/>
    <property type="molecule type" value="Genomic_DNA"/>
</dbReference>
<dbReference type="Pfam" id="PF00534">
    <property type="entry name" value="Glycos_transf_1"/>
    <property type="match status" value="1"/>
</dbReference>
<keyword evidence="2" id="KW-0808">Transferase</keyword>
<reference evidence="2 3" key="1">
    <citation type="submission" date="2024-03" db="EMBL/GenBank/DDBJ databases">
        <title>Mouse gut bacterial collection (mGBC) of GemPharmatech.</title>
        <authorList>
            <person name="He Y."/>
            <person name="Dong L."/>
            <person name="Wu D."/>
            <person name="Gao X."/>
            <person name="Lin Z."/>
        </authorList>
    </citation>
    <scope>NUCLEOTIDE SEQUENCE [LARGE SCALE GENOMIC DNA]</scope>
    <source>
        <strain evidence="2 3">54-13</strain>
    </source>
</reference>
<organism evidence="2 3">
    <name type="scientific">Heminiphilus faecis</name>
    <dbReference type="NCBI Taxonomy" id="2601703"/>
    <lineage>
        <taxon>Bacteria</taxon>
        <taxon>Pseudomonadati</taxon>
        <taxon>Bacteroidota</taxon>
        <taxon>Bacteroidia</taxon>
        <taxon>Bacteroidales</taxon>
        <taxon>Muribaculaceae</taxon>
        <taxon>Heminiphilus</taxon>
    </lineage>
</organism>
<dbReference type="CDD" id="cd03801">
    <property type="entry name" value="GT4_PimA-like"/>
    <property type="match status" value="1"/>
</dbReference>
<feature type="domain" description="Glycosyl transferase family 1" evidence="1">
    <location>
        <begin position="208"/>
        <end position="341"/>
    </location>
</feature>
<evidence type="ECO:0000313" key="2">
    <source>
        <dbReference type="EMBL" id="MEY8244354.1"/>
    </source>
</evidence>
<dbReference type="PANTHER" id="PTHR12526">
    <property type="entry name" value="GLYCOSYLTRANSFERASE"/>
    <property type="match status" value="1"/>
</dbReference>
<proteinExistence type="predicted"/>
<evidence type="ECO:0000259" key="1">
    <source>
        <dbReference type="Pfam" id="PF00534"/>
    </source>
</evidence>
<dbReference type="PANTHER" id="PTHR12526:SF630">
    <property type="entry name" value="GLYCOSYLTRANSFERASE"/>
    <property type="match status" value="1"/>
</dbReference>
<dbReference type="SUPFAM" id="SSF53756">
    <property type="entry name" value="UDP-Glycosyltransferase/glycogen phosphorylase"/>
    <property type="match status" value="1"/>
</dbReference>
<comment type="caution">
    <text evidence="2">The sequence shown here is derived from an EMBL/GenBank/DDBJ whole genome shotgun (WGS) entry which is preliminary data.</text>
</comment>